<protein>
    <recommendedName>
        <fullName evidence="4">Phage integrase family protein</fullName>
    </recommendedName>
</protein>
<dbReference type="GO" id="GO:0015074">
    <property type="term" value="P:DNA integration"/>
    <property type="evidence" value="ECO:0007669"/>
    <property type="project" value="InterPro"/>
</dbReference>
<proteinExistence type="predicted"/>
<sequence length="61" mass="6345">MGRPSNTLRKTVATLMDDADLSSRAAADQLGHADTSMTPDVHFGRELATTGAATALEALDT</sequence>
<dbReference type="RefSeq" id="WP_097204002.1">
    <property type="nucleotide sequence ID" value="NZ_JACHXB010000001.1"/>
</dbReference>
<gene>
    <name evidence="2" type="ORF">SAMN06893097_101469</name>
</gene>
<keyword evidence="1" id="KW-0233">DNA recombination</keyword>
<dbReference type="AlphaFoldDB" id="A0A285E6G1"/>
<evidence type="ECO:0000313" key="2">
    <source>
        <dbReference type="EMBL" id="SNX94672.1"/>
    </source>
</evidence>
<dbReference type="GO" id="GO:0003677">
    <property type="term" value="F:DNA binding"/>
    <property type="evidence" value="ECO:0007669"/>
    <property type="project" value="InterPro"/>
</dbReference>
<evidence type="ECO:0000256" key="1">
    <source>
        <dbReference type="ARBA" id="ARBA00023172"/>
    </source>
</evidence>
<evidence type="ECO:0000313" key="3">
    <source>
        <dbReference type="Proteomes" id="UP000219514"/>
    </source>
</evidence>
<dbReference type="Proteomes" id="UP000219514">
    <property type="component" value="Unassembled WGS sequence"/>
</dbReference>
<name>A0A285E6G1_9ACTN</name>
<dbReference type="InterPro" id="IPR013762">
    <property type="entry name" value="Integrase-like_cat_sf"/>
</dbReference>
<organism evidence="2 3">
    <name type="scientific">Geodermatophilus sabuli</name>
    <dbReference type="NCBI Taxonomy" id="1564158"/>
    <lineage>
        <taxon>Bacteria</taxon>
        <taxon>Bacillati</taxon>
        <taxon>Actinomycetota</taxon>
        <taxon>Actinomycetes</taxon>
        <taxon>Geodermatophilales</taxon>
        <taxon>Geodermatophilaceae</taxon>
        <taxon>Geodermatophilus</taxon>
    </lineage>
</organism>
<evidence type="ECO:0008006" key="4">
    <source>
        <dbReference type="Google" id="ProtNLM"/>
    </source>
</evidence>
<dbReference type="InterPro" id="IPR011010">
    <property type="entry name" value="DNA_brk_join_enz"/>
</dbReference>
<dbReference type="EMBL" id="OBDO01000001">
    <property type="protein sequence ID" value="SNX94672.1"/>
    <property type="molecule type" value="Genomic_DNA"/>
</dbReference>
<reference evidence="2 3" key="1">
    <citation type="submission" date="2017-09" db="EMBL/GenBank/DDBJ databases">
        <authorList>
            <person name="Ehlers B."/>
            <person name="Leendertz F.H."/>
        </authorList>
    </citation>
    <scope>NUCLEOTIDE SEQUENCE [LARGE SCALE GENOMIC DNA]</scope>
    <source>
        <strain evidence="2 3">DSM 46844</strain>
    </source>
</reference>
<dbReference type="Gene3D" id="1.10.443.10">
    <property type="entry name" value="Intergrase catalytic core"/>
    <property type="match status" value="1"/>
</dbReference>
<dbReference type="SUPFAM" id="SSF56349">
    <property type="entry name" value="DNA breaking-rejoining enzymes"/>
    <property type="match status" value="1"/>
</dbReference>
<dbReference type="GO" id="GO:0006310">
    <property type="term" value="P:DNA recombination"/>
    <property type="evidence" value="ECO:0007669"/>
    <property type="project" value="UniProtKB-KW"/>
</dbReference>
<accession>A0A285E6G1</accession>
<keyword evidence="3" id="KW-1185">Reference proteome</keyword>